<dbReference type="HOGENOM" id="CLU_1387631_0_0_2"/>
<evidence type="ECO:0000313" key="1">
    <source>
        <dbReference type="EMBL" id="AEM39361.1"/>
    </source>
</evidence>
<dbReference type="KEGG" id="pfm:Pyrfu_1503"/>
<keyword evidence="2" id="KW-1185">Reference proteome</keyword>
<gene>
    <name evidence="1" type="ordered locus">Pyrfu_1503</name>
</gene>
<dbReference type="Proteomes" id="UP000001037">
    <property type="component" value="Chromosome"/>
</dbReference>
<proteinExistence type="predicted"/>
<name>G0EHK8_PYRF1</name>
<sequence length="196" mass="21687">MQADRVEIVYRVKSRSCLYFEGFSEEIAAPIRVTSVTRVKCDGNVFVVPRIPGREIRRVVGVEDGNVVFSDLYPPCELLKRLLEARGVVELGEFVELRYVSFVDRVAGLPVRCYVTVVKPDVVFEGLIIIEEPCRKVGVVKRILDVLSAGELIVGGLRLMGCGVISVDNIALRVNGETIEGSVAVQEVLDKLCKSY</sequence>
<dbReference type="EMBL" id="CP002838">
    <property type="protein sequence ID" value="AEM39361.1"/>
    <property type="molecule type" value="Genomic_DNA"/>
</dbReference>
<protein>
    <submittedName>
        <fullName evidence="1">Uncharacterized protein</fullName>
    </submittedName>
</protein>
<dbReference type="RefSeq" id="WP_014027038.1">
    <property type="nucleotide sequence ID" value="NC_015931.1"/>
</dbReference>
<evidence type="ECO:0000313" key="2">
    <source>
        <dbReference type="Proteomes" id="UP000001037"/>
    </source>
</evidence>
<dbReference type="STRING" id="694429.Pyrfu_1503"/>
<reference evidence="1 2" key="1">
    <citation type="journal article" date="2011" name="Stand. Genomic Sci.">
        <title>Complete genome sequence of the hyperthermophilic chemolithoautotroph Pyrolobus fumarii type strain (1A).</title>
        <authorList>
            <person name="Anderson I."/>
            <person name="Goker M."/>
            <person name="Nolan M."/>
            <person name="Lucas S."/>
            <person name="Hammon N."/>
            <person name="Deshpande S."/>
            <person name="Cheng J.F."/>
            <person name="Tapia R."/>
            <person name="Han C."/>
            <person name="Goodwin L."/>
            <person name="Pitluck S."/>
            <person name="Huntemann M."/>
            <person name="Liolios K."/>
            <person name="Ivanova N."/>
            <person name="Pagani I."/>
            <person name="Mavromatis K."/>
            <person name="Ovchinikova G."/>
            <person name="Pati A."/>
            <person name="Chen A."/>
            <person name="Palaniappan K."/>
            <person name="Land M."/>
            <person name="Hauser L."/>
            <person name="Brambilla E.M."/>
            <person name="Huber H."/>
            <person name="Yasawong M."/>
            <person name="Rohde M."/>
            <person name="Spring S."/>
            <person name="Abt B."/>
            <person name="Sikorski J."/>
            <person name="Wirth R."/>
            <person name="Detter J.C."/>
            <person name="Woyke T."/>
            <person name="Bristow J."/>
            <person name="Eisen J.A."/>
            <person name="Markowitz V."/>
            <person name="Hugenholtz P."/>
            <person name="Kyrpides N.C."/>
            <person name="Klenk H.P."/>
            <person name="Lapidus A."/>
        </authorList>
    </citation>
    <scope>NUCLEOTIDE SEQUENCE [LARGE SCALE GENOMIC DNA]</scope>
    <source>
        <strain evidence="2">DSM 11204 / 1A</strain>
    </source>
</reference>
<dbReference type="GeneID" id="11138690"/>
<dbReference type="AlphaFoldDB" id="G0EHK8"/>
<organism evidence="1 2">
    <name type="scientific">Pyrolobus fumarii (strain DSM 11204 / 1A)</name>
    <dbReference type="NCBI Taxonomy" id="694429"/>
    <lineage>
        <taxon>Archaea</taxon>
        <taxon>Thermoproteota</taxon>
        <taxon>Thermoprotei</taxon>
        <taxon>Desulfurococcales</taxon>
        <taxon>Pyrodictiaceae</taxon>
        <taxon>Pyrolobus</taxon>
    </lineage>
</organism>
<dbReference type="eggNOG" id="arCOG02658">
    <property type="taxonomic scope" value="Archaea"/>
</dbReference>
<accession>G0EHK8</accession>
<dbReference type="InParanoid" id="G0EHK8"/>